<gene>
    <name evidence="2" type="ORF">SASC598J21_010140</name>
</gene>
<sequence>MNCIDVIIPCYNAENTLARAVESVLAQPELGCLWLIDDASTDNTAILIQQWQQRYPQKIRAEYLVSNRGPALARNWGALLSASSHIAFLDADDAYQPHALQAACAVFHFRPQSGLLRLPVTGYNIPEEYREHEQFDLIWRTFEMITATNTVFNRAYFLACGGFPADSLFRQLGGEDGALGLATIESCMVATLFDKAGMTDIGVNFYGHDSMYVRQLFDSMLSGQARPDCDEDAMQQANTVTQTIVHRLLDLRQILNHPKPGKQALQLFTDLTG</sequence>
<comment type="caution">
    <text evidence="2">The sequence shown here is derived from an EMBL/GenBank/DDBJ whole genome shotgun (WGS) entry which is preliminary data.</text>
</comment>
<evidence type="ECO:0000313" key="2">
    <source>
        <dbReference type="EMBL" id="KEQ01200.1"/>
    </source>
</evidence>
<dbReference type="AlphaFoldDB" id="A0A074VFC4"/>
<dbReference type="GO" id="GO:0016740">
    <property type="term" value="F:transferase activity"/>
    <property type="evidence" value="ECO:0007669"/>
    <property type="project" value="UniProtKB-KW"/>
</dbReference>
<reference evidence="2 3" key="1">
    <citation type="journal article" date="2014" name="PLoS Genet.">
        <title>Hidden diversity in honey bee gut symbionts detected by single-cell genomics.</title>
        <authorList>
            <person name="Engel P."/>
            <person name="Stepanauskas R."/>
            <person name="Moran N."/>
        </authorList>
    </citation>
    <scope>NUCLEOTIDE SEQUENCE [LARGE SCALE GENOMIC DNA]</scope>
    <source>
        <strain evidence="2 3">SCGC AB-598-J21</strain>
    </source>
</reference>
<keyword evidence="2" id="KW-0808">Transferase</keyword>
<dbReference type="InterPro" id="IPR001173">
    <property type="entry name" value="Glyco_trans_2-like"/>
</dbReference>
<dbReference type="Proteomes" id="UP000027644">
    <property type="component" value="Unassembled WGS sequence"/>
</dbReference>
<proteinExistence type="predicted"/>
<name>A0A074VFC4_9NEIS</name>
<dbReference type="SUPFAM" id="SSF53448">
    <property type="entry name" value="Nucleotide-diphospho-sugar transferases"/>
    <property type="match status" value="1"/>
</dbReference>
<dbReference type="EMBL" id="AVQL01000432">
    <property type="protein sequence ID" value="KEQ01200.1"/>
    <property type="molecule type" value="Genomic_DNA"/>
</dbReference>
<dbReference type="PANTHER" id="PTHR43685:SF2">
    <property type="entry name" value="GLYCOSYLTRANSFERASE 2-LIKE DOMAIN-CONTAINING PROTEIN"/>
    <property type="match status" value="1"/>
</dbReference>
<dbReference type="InterPro" id="IPR029044">
    <property type="entry name" value="Nucleotide-diphossugar_trans"/>
</dbReference>
<organism evidence="2 3">
    <name type="scientific">Snodgrassella alvi SCGC AB-598-J21</name>
    <dbReference type="NCBI Taxonomy" id="1385367"/>
    <lineage>
        <taxon>Bacteria</taxon>
        <taxon>Pseudomonadati</taxon>
        <taxon>Pseudomonadota</taxon>
        <taxon>Betaproteobacteria</taxon>
        <taxon>Neisseriales</taxon>
        <taxon>Neisseriaceae</taxon>
        <taxon>Snodgrassella</taxon>
    </lineage>
</organism>
<protein>
    <submittedName>
        <fullName evidence="2">Glycosyltransferase involved in cell wall biogenesis</fullName>
    </submittedName>
</protein>
<dbReference type="Gene3D" id="3.90.550.10">
    <property type="entry name" value="Spore Coat Polysaccharide Biosynthesis Protein SpsA, Chain A"/>
    <property type="match status" value="1"/>
</dbReference>
<accession>A0A074VFC4</accession>
<dbReference type="Pfam" id="PF00535">
    <property type="entry name" value="Glycos_transf_2"/>
    <property type="match status" value="1"/>
</dbReference>
<dbReference type="InterPro" id="IPR050834">
    <property type="entry name" value="Glycosyltransf_2"/>
</dbReference>
<feature type="domain" description="Glycosyltransferase 2-like" evidence="1">
    <location>
        <begin position="6"/>
        <end position="134"/>
    </location>
</feature>
<evidence type="ECO:0000313" key="3">
    <source>
        <dbReference type="Proteomes" id="UP000027644"/>
    </source>
</evidence>
<evidence type="ECO:0000259" key="1">
    <source>
        <dbReference type="Pfam" id="PF00535"/>
    </source>
</evidence>
<dbReference type="PANTHER" id="PTHR43685">
    <property type="entry name" value="GLYCOSYLTRANSFERASE"/>
    <property type="match status" value="1"/>
</dbReference>
<dbReference type="CDD" id="cd00761">
    <property type="entry name" value="Glyco_tranf_GTA_type"/>
    <property type="match status" value="1"/>
</dbReference>